<dbReference type="Proteomes" id="UP001060085">
    <property type="component" value="Linkage Group LG08"/>
</dbReference>
<reference evidence="2" key="1">
    <citation type="journal article" date="2023" name="Nat. Plants">
        <title>Single-cell RNA sequencing provides a high-resolution roadmap for understanding the multicellular compartmentation of specialized metabolism.</title>
        <authorList>
            <person name="Sun S."/>
            <person name="Shen X."/>
            <person name="Li Y."/>
            <person name="Li Y."/>
            <person name="Wang S."/>
            <person name="Li R."/>
            <person name="Zhang H."/>
            <person name="Shen G."/>
            <person name="Guo B."/>
            <person name="Wei J."/>
            <person name="Xu J."/>
            <person name="St-Pierre B."/>
            <person name="Chen S."/>
            <person name="Sun C."/>
        </authorList>
    </citation>
    <scope>NUCLEOTIDE SEQUENCE [LARGE SCALE GENOMIC DNA]</scope>
</reference>
<gene>
    <name evidence="1" type="ORF">M9H77_34175</name>
</gene>
<proteinExistence type="predicted"/>
<dbReference type="EMBL" id="CM044708">
    <property type="protein sequence ID" value="KAI5648170.1"/>
    <property type="molecule type" value="Genomic_DNA"/>
</dbReference>
<sequence>MKQKINNLNISEELKDSLEKLFLESDDSEAITSDPEVDHISDSSDESLEEDTCHCKRNFSESDKEEDDYYKLISQFQDSDINVLTHNHILDFLKSIKDPELRSRIIENLDDIPSTSSTPPPKKEVEFVTNNHPYSMTEVYKLMKQRYEEAHKAPTTLKDLYGEINHLKDDIKMLKQINQKLDIRVSNLETKESKTDYSLVTPNIFDNFNKINEESFLTKLDMITSFKFYVKITLLISKTEMKEFSLPFN</sequence>
<organism evidence="1 2">
    <name type="scientific">Catharanthus roseus</name>
    <name type="common">Madagascar periwinkle</name>
    <name type="synonym">Vinca rosea</name>
    <dbReference type="NCBI Taxonomy" id="4058"/>
    <lineage>
        <taxon>Eukaryota</taxon>
        <taxon>Viridiplantae</taxon>
        <taxon>Streptophyta</taxon>
        <taxon>Embryophyta</taxon>
        <taxon>Tracheophyta</taxon>
        <taxon>Spermatophyta</taxon>
        <taxon>Magnoliopsida</taxon>
        <taxon>eudicotyledons</taxon>
        <taxon>Gunneridae</taxon>
        <taxon>Pentapetalae</taxon>
        <taxon>asterids</taxon>
        <taxon>lamiids</taxon>
        <taxon>Gentianales</taxon>
        <taxon>Apocynaceae</taxon>
        <taxon>Rauvolfioideae</taxon>
        <taxon>Vinceae</taxon>
        <taxon>Catharanthinae</taxon>
        <taxon>Catharanthus</taxon>
    </lineage>
</organism>
<protein>
    <submittedName>
        <fullName evidence="1">Uncharacterized protein</fullName>
    </submittedName>
</protein>
<keyword evidence="2" id="KW-1185">Reference proteome</keyword>
<evidence type="ECO:0000313" key="2">
    <source>
        <dbReference type="Proteomes" id="UP001060085"/>
    </source>
</evidence>
<evidence type="ECO:0000313" key="1">
    <source>
        <dbReference type="EMBL" id="KAI5648170.1"/>
    </source>
</evidence>
<comment type="caution">
    <text evidence="1">The sequence shown here is derived from an EMBL/GenBank/DDBJ whole genome shotgun (WGS) entry which is preliminary data.</text>
</comment>
<accession>A0ACB9ZKR0</accession>
<name>A0ACB9ZKR0_CATRO</name>